<evidence type="ECO:0000256" key="1">
    <source>
        <dbReference type="ARBA" id="ARBA00004323"/>
    </source>
</evidence>
<keyword evidence="5 9" id="KW-1133">Transmembrane helix</keyword>
<keyword evidence="9" id="KW-0735">Signal-anchor</keyword>
<dbReference type="OrthoDB" id="2019940at2759"/>
<evidence type="ECO:0000256" key="9">
    <source>
        <dbReference type="RuleBase" id="RU364020"/>
    </source>
</evidence>
<dbReference type="Gene3D" id="3.40.50.300">
    <property type="entry name" value="P-loop containing nucleotide triphosphate hydrolases"/>
    <property type="match status" value="1"/>
</dbReference>
<dbReference type="GO" id="GO:0008146">
    <property type="term" value="F:sulfotransferase activity"/>
    <property type="evidence" value="ECO:0007669"/>
    <property type="project" value="InterPro"/>
</dbReference>
<evidence type="ECO:0000256" key="5">
    <source>
        <dbReference type="ARBA" id="ARBA00022989"/>
    </source>
</evidence>
<organism evidence="10 11">
    <name type="scientific">Patiria miniata</name>
    <name type="common">Bat star</name>
    <name type="synonym">Asterina miniata</name>
    <dbReference type="NCBI Taxonomy" id="46514"/>
    <lineage>
        <taxon>Eukaryota</taxon>
        <taxon>Metazoa</taxon>
        <taxon>Echinodermata</taxon>
        <taxon>Eleutherozoa</taxon>
        <taxon>Asterozoa</taxon>
        <taxon>Asteroidea</taxon>
        <taxon>Valvatacea</taxon>
        <taxon>Valvatida</taxon>
        <taxon>Asterinidae</taxon>
        <taxon>Patiria</taxon>
    </lineage>
</organism>
<keyword evidence="3 9" id="KW-0808">Transferase</keyword>
<accession>A0A914BLG6</accession>
<dbReference type="OMA" id="THYIVDD"/>
<keyword evidence="9" id="KW-0119">Carbohydrate metabolism</keyword>
<dbReference type="Proteomes" id="UP000887568">
    <property type="component" value="Unplaced"/>
</dbReference>
<dbReference type="EnsemblMetazoa" id="XM_038221205.1">
    <property type="protein sequence ID" value="XP_038077133.1"/>
    <property type="gene ID" value="LOC119744981"/>
</dbReference>
<evidence type="ECO:0000256" key="6">
    <source>
        <dbReference type="ARBA" id="ARBA00023034"/>
    </source>
</evidence>
<dbReference type="GO" id="GO:0016051">
    <property type="term" value="P:carbohydrate biosynthetic process"/>
    <property type="evidence" value="ECO:0007669"/>
    <property type="project" value="InterPro"/>
</dbReference>
<dbReference type="GeneID" id="119744981"/>
<name>A0A914BLG6_PATMI</name>
<dbReference type="RefSeq" id="XP_038077133.1">
    <property type="nucleotide sequence ID" value="XM_038221205.1"/>
</dbReference>
<evidence type="ECO:0000256" key="7">
    <source>
        <dbReference type="ARBA" id="ARBA00023136"/>
    </source>
</evidence>
<evidence type="ECO:0000256" key="4">
    <source>
        <dbReference type="ARBA" id="ARBA00022692"/>
    </source>
</evidence>
<evidence type="ECO:0000313" key="10">
    <source>
        <dbReference type="EnsemblMetazoa" id="XP_038077133.1"/>
    </source>
</evidence>
<comment type="similarity">
    <text evidence="2 9">Belongs to the sulfotransferase 2 family.</text>
</comment>
<evidence type="ECO:0000313" key="11">
    <source>
        <dbReference type="Proteomes" id="UP000887568"/>
    </source>
</evidence>
<keyword evidence="8 9" id="KW-0325">Glycoprotein</keyword>
<evidence type="ECO:0000256" key="3">
    <source>
        <dbReference type="ARBA" id="ARBA00022679"/>
    </source>
</evidence>
<dbReference type="InterPro" id="IPR018011">
    <property type="entry name" value="Carb_sulfotrans_8-10"/>
</dbReference>
<evidence type="ECO:0000256" key="2">
    <source>
        <dbReference type="ARBA" id="ARBA00006339"/>
    </source>
</evidence>
<comment type="subcellular location">
    <subcellularLocation>
        <location evidence="1 9">Golgi apparatus membrane</location>
        <topology evidence="1 9">Single-pass type II membrane protein</topology>
    </subcellularLocation>
</comment>
<keyword evidence="11" id="KW-1185">Reference proteome</keyword>
<dbReference type="InterPro" id="IPR027417">
    <property type="entry name" value="P-loop_NTPase"/>
</dbReference>
<dbReference type="EC" id="2.8.2.-" evidence="9"/>
<dbReference type="GO" id="GO:0000139">
    <property type="term" value="C:Golgi membrane"/>
    <property type="evidence" value="ECO:0007669"/>
    <property type="project" value="UniProtKB-SubCell"/>
</dbReference>
<keyword evidence="7 9" id="KW-0472">Membrane</keyword>
<dbReference type="Pfam" id="PF03567">
    <property type="entry name" value="Sulfotransfer_2"/>
    <property type="match status" value="1"/>
</dbReference>
<dbReference type="PANTHER" id="PTHR12137:SF54">
    <property type="entry name" value="CARBOHYDRATE SULFOTRANSFERASE"/>
    <property type="match status" value="1"/>
</dbReference>
<keyword evidence="6 9" id="KW-0333">Golgi apparatus</keyword>
<protein>
    <recommendedName>
        <fullName evidence="9">Carbohydrate sulfotransferase</fullName>
        <ecNumber evidence="9">2.8.2.-</ecNumber>
    </recommendedName>
</protein>
<proteinExistence type="inferred from homology"/>
<dbReference type="AlphaFoldDB" id="A0A914BLG6"/>
<keyword evidence="4 9" id="KW-0812">Transmembrane</keyword>
<evidence type="ECO:0000256" key="8">
    <source>
        <dbReference type="ARBA" id="ARBA00023180"/>
    </source>
</evidence>
<dbReference type="InterPro" id="IPR005331">
    <property type="entry name" value="Sulfotransferase"/>
</dbReference>
<reference evidence="10" key="1">
    <citation type="submission" date="2022-11" db="UniProtKB">
        <authorList>
            <consortium name="EnsemblMetazoa"/>
        </authorList>
    </citation>
    <scope>IDENTIFICATION</scope>
</reference>
<sequence length="475" mass="54395">MSDRETRLRLRLRDIGVCRGESHLEPSSREDKQCCGSLSPLRIKSSTGYKPDITWWQVYRPSARIPRRGTREQHQTCILDKTHIQLGVPETNTVAVCQACNQLQVLGIRARIPGGTMYLTSRHIKQLGLVVTGLCMTVFLLLFTYTNQRKIKGAQTDVGHKTAQHRLEGALSILHGTRQTEMNKQSKDEFLAAQAVIQQERLRQVKVGCQTMSNSTQTVASFEDLSKEALTHYIVDDTHRLLYCNIPKVASTSWLRIFLALKGVLANAYDGDQQFVQKDAASSLRLLSSYGRHEMETILRTYTKFVFVRNPFTRILSAFRNKLDPKLSHEGHRLWSGWIKRIKTHIRNGSSSATELTYDLTFPDFVRFVTDRRSMSNRHWTSMVHRCRPCHINYTFIGKIETINADSRSILQLAKIDKLVSFPDAQGSSPTNSSTSKVMASYFADLSVTDIQRLHKRYKWDFKLFGYDTPKYELP</sequence>
<feature type="transmembrane region" description="Helical" evidence="9">
    <location>
        <begin position="127"/>
        <end position="145"/>
    </location>
</feature>
<dbReference type="PANTHER" id="PTHR12137">
    <property type="entry name" value="CARBOHYDRATE SULFOTRANSFERASE"/>
    <property type="match status" value="1"/>
</dbReference>